<protein>
    <submittedName>
        <fullName evidence="3">Uncharacterized protein</fullName>
    </submittedName>
</protein>
<accession>A0A1C5J760</accession>
<proteinExistence type="predicted"/>
<feature type="region of interest" description="Disordered" evidence="1">
    <location>
        <begin position="1"/>
        <end position="37"/>
    </location>
</feature>
<feature type="compositionally biased region" description="Basic and acidic residues" evidence="1">
    <location>
        <begin position="1"/>
        <end position="21"/>
    </location>
</feature>
<feature type="compositionally biased region" description="Acidic residues" evidence="1">
    <location>
        <begin position="24"/>
        <end position="35"/>
    </location>
</feature>
<evidence type="ECO:0000256" key="2">
    <source>
        <dbReference type="SAM" id="Phobius"/>
    </source>
</evidence>
<evidence type="ECO:0000313" key="3">
    <source>
        <dbReference type="EMBL" id="SCG66430.1"/>
    </source>
</evidence>
<gene>
    <name evidence="3" type="ORF">GA0070614_4099</name>
</gene>
<reference evidence="4" key="1">
    <citation type="submission" date="2016-06" db="EMBL/GenBank/DDBJ databases">
        <authorList>
            <person name="Varghese N."/>
            <person name="Submissions Spin"/>
        </authorList>
    </citation>
    <scope>NUCLEOTIDE SEQUENCE [LARGE SCALE GENOMIC DNA]</scope>
    <source>
        <strain evidence="4">DSM 45161</strain>
    </source>
</reference>
<keyword evidence="4" id="KW-1185">Reference proteome</keyword>
<sequence>MHTDDPAESDDLRPDADRTAPEPDGPEGPDDDPAEEGAAGTVRPVLAVAKLLTVVAAVVGVLVVAGLKFGAGAALADLLRPDPVADAKSGDCLTELPQVSGTEERTVRDVAVVDCGSADAAYTVAGRVDDQTQEQARSGRACEQFVRPDEDGYVFYNIAPGERGYLLCLTRRT</sequence>
<organism evidence="3 4">
    <name type="scientific">Micromonospora coxensis</name>
    <dbReference type="NCBI Taxonomy" id="356852"/>
    <lineage>
        <taxon>Bacteria</taxon>
        <taxon>Bacillati</taxon>
        <taxon>Actinomycetota</taxon>
        <taxon>Actinomycetes</taxon>
        <taxon>Micromonosporales</taxon>
        <taxon>Micromonosporaceae</taxon>
        <taxon>Micromonospora</taxon>
    </lineage>
</organism>
<keyword evidence="2" id="KW-1133">Transmembrane helix</keyword>
<keyword evidence="2" id="KW-0472">Membrane</keyword>
<name>A0A1C5J760_9ACTN</name>
<evidence type="ECO:0000256" key="1">
    <source>
        <dbReference type="SAM" id="MobiDB-lite"/>
    </source>
</evidence>
<feature type="transmembrane region" description="Helical" evidence="2">
    <location>
        <begin position="51"/>
        <end position="71"/>
    </location>
</feature>
<dbReference type="Proteomes" id="UP000198215">
    <property type="component" value="Chromosome I"/>
</dbReference>
<dbReference type="EMBL" id="LT607753">
    <property type="protein sequence ID" value="SCG66430.1"/>
    <property type="molecule type" value="Genomic_DNA"/>
</dbReference>
<evidence type="ECO:0000313" key="4">
    <source>
        <dbReference type="Proteomes" id="UP000198215"/>
    </source>
</evidence>
<dbReference type="AlphaFoldDB" id="A0A1C5J760"/>
<keyword evidence="2" id="KW-0812">Transmembrane</keyword>